<dbReference type="GO" id="GO:0016102">
    <property type="term" value="P:diterpenoid biosynthetic process"/>
    <property type="evidence" value="ECO:0007669"/>
    <property type="project" value="TreeGrafter"/>
</dbReference>
<protein>
    <submittedName>
        <fullName evidence="2">Uncharacterized protein</fullName>
    </submittedName>
</protein>
<dbReference type="InterPro" id="IPR050148">
    <property type="entry name" value="Terpene_synthase-like"/>
</dbReference>
<dbReference type="PANTHER" id="PTHR31739">
    <property type="entry name" value="ENT-COPALYL DIPHOSPHATE SYNTHASE, CHLOROPLASTIC"/>
    <property type="match status" value="1"/>
</dbReference>
<dbReference type="GO" id="GO:0000287">
    <property type="term" value="F:magnesium ion binding"/>
    <property type="evidence" value="ECO:0007669"/>
    <property type="project" value="TreeGrafter"/>
</dbReference>
<comment type="similarity">
    <text evidence="1">Belongs to the terpene synthase family.</text>
</comment>
<gene>
    <name evidence="2" type="ORF">N7498_000344</name>
</gene>
<dbReference type="OrthoDB" id="2343925at2759"/>
<evidence type="ECO:0000313" key="2">
    <source>
        <dbReference type="EMBL" id="KAJ5218245.1"/>
    </source>
</evidence>
<dbReference type="Gene3D" id="1.50.10.20">
    <property type="match status" value="1"/>
</dbReference>
<organism evidence="2 3">
    <name type="scientific">Penicillium cinerascens</name>
    <dbReference type="NCBI Taxonomy" id="70096"/>
    <lineage>
        <taxon>Eukaryota</taxon>
        <taxon>Fungi</taxon>
        <taxon>Dikarya</taxon>
        <taxon>Ascomycota</taxon>
        <taxon>Pezizomycotina</taxon>
        <taxon>Eurotiomycetes</taxon>
        <taxon>Eurotiomycetidae</taxon>
        <taxon>Eurotiales</taxon>
        <taxon>Aspergillaceae</taxon>
        <taxon>Penicillium</taxon>
    </lineage>
</organism>
<reference evidence="2" key="2">
    <citation type="journal article" date="2023" name="IMA Fungus">
        <title>Comparative genomic study of the Penicillium genus elucidates a diverse pangenome and 15 lateral gene transfer events.</title>
        <authorList>
            <person name="Petersen C."/>
            <person name="Sorensen T."/>
            <person name="Nielsen M.R."/>
            <person name="Sondergaard T.E."/>
            <person name="Sorensen J.L."/>
            <person name="Fitzpatrick D.A."/>
            <person name="Frisvad J.C."/>
            <person name="Nielsen K.L."/>
        </authorList>
    </citation>
    <scope>NUCLEOTIDE SEQUENCE</scope>
    <source>
        <strain evidence="2">IBT 15544</strain>
    </source>
</reference>
<dbReference type="InterPro" id="IPR008930">
    <property type="entry name" value="Terpenoid_cyclase/PrenylTrfase"/>
</dbReference>
<evidence type="ECO:0000256" key="1">
    <source>
        <dbReference type="ARBA" id="ARBA00006333"/>
    </source>
</evidence>
<dbReference type="PANTHER" id="PTHR31739:SF25">
    <property type="entry name" value="(E,E)-GERANYLLINALOOL SYNTHASE"/>
    <property type="match status" value="1"/>
</dbReference>
<dbReference type="GeneID" id="83174707"/>
<keyword evidence="3" id="KW-1185">Reference proteome</keyword>
<dbReference type="SUPFAM" id="SSF48239">
    <property type="entry name" value="Terpenoid cyclases/Protein prenyltransferases"/>
    <property type="match status" value="1"/>
</dbReference>
<name>A0A9W9NE79_9EURO</name>
<accession>A0A9W9NE79</accession>
<proteinExistence type="inferred from homology"/>
<dbReference type="RefSeq" id="XP_058312818.1">
    <property type="nucleotide sequence ID" value="XM_058447407.1"/>
</dbReference>
<dbReference type="GO" id="GO:0010333">
    <property type="term" value="F:terpene synthase activity"/>
    <property type="evidence" value="ECO:0007669"/>
    <property type="project" value="InterPro"/>
</dbReference>
<reference evidence="2" key="1">
    <citation type="submission" date="2022-12" db="EMBL/GenBank/DDBJ databases">
        <authorList>
            <person name="Petersen C."/>
        </authorList>
    </citation>
    <scope>NUCLEOTIDE SEQUENCE</scope>
    <source>
        <strain evidence="2">IBT 15544</strain>
    </source>
</reference>
<dbReference type="Proteomes" id="UP001150904">
    <property type="component" value="Unassembled WGS sequence"/>
</dbReference>
<comment type="caution">
    <text evidence="2">The sequence shown here is derived from an EMBL/GenBank/DDBJ whole genome shotgun (WGS) entry which is preliminary data.</text>
</comment>
<dbReference type="AlphaFoldDB" id="A0A9W9NE79"/>
<sequence length="677" mass="75583">MDESSVIIQANSLLQELISAHDEKYHIGTVVSGIYDTAWISMVLKKPNPSTAQEWAFPACFDFLLQNQAEDGGWGHEHSLVERVTCTLVSLLSILRHLGVSEGASVKDQVDLQYQADKAIQFVKSSLPNWELASLDTGIPIGLELWLPVVIEKLEEEGVSFDIPGKDRVIRLRLENLSRFPVEVLYRPSGLFQPSPLFTLEGLIGIIDFGKLRHQTVFGSMFSSPSSTAVYLMESPDWDPASEAYLNHVVEHSIIKHNRAVPGMFPTSVFDIDWVLNIFVEGGFNLNKLDANAVKVLGNMILQRLEKQDGIIGSDLLICPDSDSTAMALKTVYHSPGTRLSAQNMINAFEGEKNYFTYSGERDPSISSNAHVLQALVLDSAAMKHTASIEKCARYLCETWRNANKLVRDKWRVEPLSETLLKTLIPLTLFQAVLRILLTQNPNGSWGQTSLRENTSLAVITLKSTWSLPFVSATLSQVMDQAIKEGQAFISANMDAPFNDYSWNGKCAYGLLSISRAAALSALLGTRPAREYSKDVKSLFHIEMGLIAKQAKLLGFYFEGNSKITTFEERNGFDEGFSMRLAVICITLNYHKKYFLSNRFIYGMLELMHFVYHIDNLIDTDLSDRSPDTLQLIEDSLHQMFAFGDISIFRNENGMSESILGYQGKTIAMKTPPCSPG</sequence>
<dbReference type="Gene3D" id="1.50.10.160">
    <property type="match status" value="1"/>
</dbReference>
<dbReference type="EMBL" id="JAPQKR010000004">
    <property type="protein sequence ID" value="KAJ5218245.1"/>
    <property type="molecule type" value="Genomic_DNA"/>
</dbReference>
<evidence type="ECO:0000313" key="3">
    <source>
        <dbReference type="Proteomes" id="UP001150904"/>
    </source>
</evidence>